<sequence>MKNVMIWVICLLCSTHSVKAQGFLDKLDRTLNKVERTGNKVENSTEKAGRIGGTLSNLLGKKGEAAQVITVSIEGIKLADLKALSTSLETEKQVGEVKLKFQTKVSSIEVQYKGESDALFELLKKANPKITDESVQAIEEDSISIKL</sequence>
<evidence type="ECO:0000256" key="1">
    <source>
        <dbReference type="SAM" id="SignalP"/>
    </source>
</evidence>
<reference evidence="2 3" key="1">
    <citation type="submission" date="2019-12" db="EMBL/GenBank/DDBJ databases">
        <authorList>
            <person name="Dong K."/>
        </authorList>
    </citation>
    <scope>NUCLEOTIDE SEQUENCE [LARGE SCALE GENOMIC DNA]</scope>
    <source>
        <strain evidence="2 3">JCM 31225</strain>
    </source>
</reference>
<accession>A0A6N8KYG0</accession>
<keyword evidence="1" id="KW-0732">Signal</keyword>
<evidence type="ECO:0008006" key="4">
    <source>
        <dbReference type="Google" id="ProtNLM"/>
    </source>
</evidence>
<gene>
    <name evidence="2" type="ORF">GQF63_07535</name>
</gene>
<dbReference type="Proteomes" id="UP000435036">
    <property type="component" value="Unassembled WGS sequence"/>
</dbReference>
<protein>
    <recommendedName>
        <fullName evidence="4">DUF4252 domain-containing protein</fullName>
    </recommendedName>
</protein>
<name>A0A6N8KYG0_9SPHI</name>
<keyword evidence="3" id="KW-1185">Reference proteome</keyword>
<evidence type="ECO:0000313" key="2">
    <source>
        <dbReference type="EMBL" id="MVZ61864.1"/>
    </source>
</evidence>
<evidence type="ECO:0000313" key="3">
    <source>
        <dbReference type="Proteomes" id="UP000435036"/>
    </source>
</evidence>
<feature type="chain" id="PRO_5026953056" description="DUF4252 domain-containing protein" evidence="1">
    <location>
        <begin position="21"/>
        <end position="147"/>
    </location>
</feature>
<dbReference type="AlphaFoldDB" id="A0A6N8KYG0"/>
<comment type="caution">
    <text evidence="2">The sequence shown here is derived from an EMBL/GenBank/DDBJ whole genome shotgun (WGS) entry which is preliminary data.</text>
</comment>
<dbReference type="OrthoDB" id="761965at2"/>
<organism evidence="2 3">
    <name type="scientific">Sphingobacterium humi</name>
    <dbReference type="NCBI Taxonomy" id="1796905"/>
    <lineage>
        <taxon>Bacteria</taxon>
        <taxon>Pseudomonadati</taxon>
        <taxon>Bacteroidota</taxon>
        <taxon>Sphingobacteriia</taxon>
        <taxon>Sphingobacteriales</taxon>
        <taxon>Sphingobacteriaceae</taxon>
        <taxon>Sphingobacterium</taxon>
    </lineage>
</organism>
<dbReference type="RefSeq" id="WP_160368594.1">
    <property type="nucleotide sequence ID" value="NZ_WSQA01000004.1"/>
</dbReference>
<dbReference type="EMBL" id="WSQA01000004">
    <property type="protein sequence ID" value="MVZ61864.1"/>
    <property type="molecule type" value="Genomic_DNA"/>
</dbReference>
<proteinExistence type="predicted"/>
<feature type="signal peptide" evidence="1">
    <location>
        <begin position="1"/>
        <end position="20"/>
    </location>
</feature>